<accession>A0AAD6NN37</accession>
<gene>
    <name evidence="2" type="ORF">OIU84_027818</name>
</gene>
<evidence type="ECO:0000256" key="1">
    <source>
        <dbReference type="SAM" id="SignalP"/>
    </source>
</evidence>
<evidence type="ECO:0000313" key="2">
    <source>
        <dbReference type="EMBL" id="KAJ6397257.1"/>
    </source>
</evidence>
<organism evidence="2 3">
    <name type="scientific">Salix udensis</name>
    <dbReference type="NCBI Taxonomy" id="889485"/>
    <lineage>
        <taxon>Eukaryota</taxon>
        <taxon>Viridiplantae</taxon>
        <taxon>Streptophyta</taxon>
        <taxon>Embryophyta</taxon>
        <taxon>Tracheophyta</taxon>
        <taxon>Spermatophyta</taxon>
        <taxon>Magnoliopsida</taxon>
        <taxon>eudicotyledons</taxon>
        <taxon>Gunneridae</taxon>
        <taxon>Pentapetalae</taxon>
        <taxon>rosids</taxon>
        <taxon>fabids</taxon>
        <taxon>Malpighiales</taxon>
        <taxon>Salicaceae</taxon>
        <taxon>Saliceae</taxon>
        <taxon>Salix</taxon>
    </lineage>
</organism>
<dbReference type="Proteomes" id="UP001162972">
    <property type="component" value="Unassembled WGS sequence"/>
</dbReference>
<dbReference type="AlphaFoldDB" id="A0AAD6NN37"/>
<keyword evidence="3" id="KW-1185">Reference proteome</keyword>
<comment type="caution">
    <text evidence="2">The sequence shown here is derived from an EMBL/GenBank/DDBJ whole genome shotgun (WGS) entry which is preliminary data.</text>
</comment>
<evidence type="ECO:0000313" key="3">
    <source>
        <dbReference type="Proteomes" id="UP001162972"/>
    </source>
</evidence>
<reference evidence="2" key="1">
    <citation type="submission" date="2022-10" db="EMBL/GenBank/DDBJ databases">
        <authorList>
            <person name="Hyden B.L."/>
            <person name="Feng K."/>
            <person name="Yates T."/>
            <person name="Jawdy S."/>
            <person name="Smart L.B."/>
            <person name="Muchero W."/>
        </authorList>
    </citation>
    <scope>NUCLEOTIDE SEQUENCE</scope>
    <source>
        <tissue evidence="2">Shoot tip</tissue>
    </source>
</reference>
<keyword evidence="1" id="KW-0732">Signal</keyword>
<dbReference type="EMBL" id="JAPFFJ010000073">
    <property type="protein sequence ID" value="KAJ6397257.1"/>
    <property type="molecule type" value="Genomic_DNA"/>
</dbReference>
<protein>
    <submittedName>
        <fullName evidence="2">Uncharacterized protein</fullName>
    </submittedName>
</protein>
<sequence>MGLARDPNTPHSLVSEQFFLLLLNFPLVSTSRHPLIQHQHYLIPNLEQCLSYPLQKLPIHLSLLHQDHKYEQYRHPLEVRSQYLQSLLPYYIAQYVHG</sequence>
<proteinExistence type="predicted"/>
<feature type="signal peptide" evidence="1">
    <location>
        <begin position="1"/>
        <end position="30"/>
    </location>
</feature>
<reference evidence="2" key="2">
    <citation type="journal article" date="2023" name="Int. J. Mol. Sci.">
        <title>De Novo Assembly and Annotation of 11 Diverse Shrub Willow (Salix) Genomes Reveals Novel Gene Organization in Sex-Linked Regions.</title>
        <authorList>
            <person name="Hyden B."/>
            <person name="Feng K."/>
            <person name="Yates T.B."/>
            <person name="Jawdy S."/>
            <person name="Cereghino C."/>
            <person name="Smart L.B."/>
            <person name="Muchero W."/>
        </authorList>
    </citation>
    <scope>NUCLEOTIDE SEQUENCE</scope>
    <source>
        <tissue evidence="2">Shoot tip</tissue>
    </source>
</reference>
<name>A0AAD6NN37_9ROSI</name>
<feature type="chain" id="PRO_5042291070" evidence="1">
    <location>
        <begin position="31"/>
        <end position="98"/>
    </location>
</feature>